<reference evidence="1 2" key="1">
    <citation type="submission" date="2017-11" db="EMBL/GenBank/DDBJ databases">
        <title>Genome sequence of Entomoplasma lucivorax PIPN-2 (ATCC 49196).</title>
        <authorList>
            <person name="Lo W.-S."/>
            <person name="Gasparich G.E."/>
            <person name="Kuo C.-H."/>
        </authorList>
    </citation>
    <scope>NUCLEOTIDE SEQUENCE [LARGE SCALE GENOMIC DNA]</scope>
    <source>
        <strain evidence="1 2">PIPN-2</strain>
    </source>
</reference>
<protein>
    <submittedName>
        <fullName evidence="1">Uncharacterized protein</fullName>
    </submittedName>
</protein>
<dbReference type="Proteomes" id="UP000237865">
    <property type="component" value="Unassembled WGS sequence"/>
</dbReference>
<dbReference type="EMBL" id="PHNE01000002">
    <property type="protein sequence ID" value="PPE05414.1"/>
    <property type="molecule type" value="Genomic_DNA"/>
</dbReference>
<evidence type="ECO:0000313" key="1">
    <source>
        <dbReference type="EMBL" id="PPE05414.1"/>
    </source>
</evidence>
<sequence>MQQNQETPVLLDIRSVSNLIPKPSTKARWYQSGKYLKYIAREEATQGISFTNEEIILLGKAKKEANKKYQELFLHHELLEQSNSISKEQCETLKATAYKDYYSTLNQITSTKEFHTGVFDLNGELTKKQLYAKEKSFNKIKDEQLVWSGVLSFSKEFMDEHQIHSGEDFQKIISKNLKEFMALNGFNHKNLETVFSFHKNTDNTHFHFAFFEKYPTKYNKQTQQAEYRKEYMLNKDSLRNFENSIAFDIQNQHVNYDDIFQSRDDLRNSFKTTHHNNKEILQDLIHSLPAIDKKLFKRLKILKQVKLNNPEVSFGNKKISSKLRTDLYNISDFYLKNNPETQEKYAMFLRACEKNSELELELFWNGYSKSSNVIDELKGLTFEEIKKRTKLSNDELIWDAKFDLSNPIEYLKFKRHDFYFRNILSKNEDNEFEGVIPSIANALLEDIDEISIPKENNSSSKLNRFISNNYNNSFDYEKWKQNQLNYVVNKALDKAKADAQYTANRLQMLIDQNKQKQLTHFK</sequence>
<comment type="caution">
    <text evidence="1">The sequence shown here is derived from an EMBL/GenBank/DDBJ whole genome shotgun (WGS) entry which is preliminary data.</text>
</comment>
<accession>A0A2S5RDN6</accession>
<evidence type="ECO:0000313" key="2">
    <source>
        <dbReference type="Proteomes" id="UP000237865"/>
    </source>
</evidence>
<name>A0A2S5RDN6_9MOLU</name>
<organism evidence="1 2">
    <name type="scientific">Williamsoniiplasma lucivorax</name>
    <dbReference type="NCBI Taxonomy" id="209274"/>
    <lineage>
        <taxon>Bacteria</taxon>
        <taxon>Bacillati</taxon>
        <taxon>Mycoplasmatota</taxon>
        <taxon>Mollicutes</taxon>
        <taxon>Entomoplasmatales</taxon>
        <taxon>Williamsoniiplasma</taxon>
    </lineage>
</organism>
<dbReference type="AlphaFoldDB" id="A0A2S5RDN6"/>
<gene>
    <name evidence="1" type="ORF">ELUCI_v1c05060</name>
</gene>
<keyword evidence="2" id="KW-1185">Reference proteome</keyword>
<proteinExistence type="predicted"/>